<sequence>MRIPSPSVSAVHARLLRARALAYAPSLSWAVYDSLFSFWRLPLDQRAALTADLHGFFRADATAAGALDVGAHWPRLSASLRRWQSVAGVCDVHVGWALALDAERVLDADVLPRLRRGSVDRLATDGVLAHDRSVHGLLLLTDSSRGEYYMAFLVLITVLEKALYDLYHRRSAGEEKAKAKKKNMILRDLLHSDVVHAALPPGLMALLRILLLPSGINLRNLVWHGFLAPAEFPRCFASLTAVLLFQVAAHLEPRELGDPPAELFRLSCFDDRFIGAAAVSAELVESCRAAVTAPTTWIPPGRERLVASALDALVTRGNELWFLFALLPVLEHALRLEFVRVNEARSGLSIRDYALAQIDQYYSTLDGFGQRDKHQVLLHPVVAGGDADADADAACRLNALYTALPVSALAVCLDLFMMAAGPNIRAKLCHGEAELSGLLQTTSEPSISRISQLVLTAWRSLTGESVVHEPSDVITSSLHPFNQLCRAWASCRDRLEAFRSLRCRWTALRFTPLPLDESIEAGNRMTLVEFVHAAPLADGHVFAVLEKTDRVAEFLPLLATESALPPLGAKLSFAGLLLSLQPALSSASKALAEHYSEAHDARLDAQEMIREGRARTNHRRSFLNLVFFLRTFEAVQVICWGALSHQLVHLEARAVQRALQHHQPPVEAGAKAAECRQARAFEQLQRKLLQFVTAFEGCTGSAVASQKSSEKAIQLASQLLSSKAWRSTLGASSEFPIAELKGYSA</sequence>
<protein>
    <recommendedName>
        <fullName evidence="1">DUF4209 domain-containing protein</fullName>
    </recommendedName>
</protein>
<dbReference type="PANTHER" id="PTHR31701">
    <property type="entry name" value="ENDOPLASMIC RETICULUM MEMBRANE-ASSOCIATED RNA DEGRADATION PROTEIN"/>
    <property type="match status" value="1"/>
</dbReference>
<evidence type="ECO:0000259" key="1">
    <source>
        <dbReference type="Pfam" id="PF13910"/>
    </source>
</evidence>
<dbReference type="Pfam" id="PF13910">
    <property type="entry name" value="DUF4209"/>
    <property type="match status" value="1"/>
</dbReference>
<feature type="domain" description="DUF4209" evidence="1">
    <location>
        <begin position="159"/>
        <end position="246"/>
    </location>
</feature>
<organism evidence="2 3">
    <name type="scientific">Pythium insidiosum</name>
    <name type="common">Pythiosis disease agent</name>
    <dbReference type="NCBI Taxonomy" id="114742"/>
    <lineage>
        <taxon>Eukaryota</taxon>
        <taxon>Sar</taxon>
        <taxon>Stramenopiles</taxon>
        <taxon>Oomycota</taxon>
        <taxon>Peronosporomycetes</taxon>
        <taxon>Pythiales</taxon>
        <taxon>Pythiaceae</taxon>
        <taxon>Pythium</taxon>
    </lineage>
</organism>
<evidence type="ECO:0000313" key="3">
    <source>
        <dbReference type="Proteomes" id="UP001209570"/>
    </source>
</evidence>
<dbReference type="AlphaFoldDB" id="A0AAD5M0I5"/>
<gene>
    <name evidence="2" type="ORF">P43SY_006265</name>
</gene>
<reference evidence="2" key="1">
    <citation type="submission" date="2021-12" db="EMBL/GenBank/DDBJ databases">
        <title>Prjna785345.</title>
        <authorList>
            <person name="Rujirawat T."/>
            <person name="Krajaejun T."/>
        </authorList>
    </citation>
    <scope>NUCLEOTIDE SEQUENCE</scope>
    <source>
        <strain evidence="2">Pi057C3</strain>
    </source>
</reference>
<keyword evidence="3" id="KW-1185">Reference proteome</keyword>
<comment type="caution">
    <text evidence="2">The sequence shown here is derived from an EMBL/GenBank/DDBJ whole genome shotgun (WGS) entry which is preliminary data.</text>
</comment>
<name>A0AAD5M0I5_PYTIN</name>
<proteinExistence type="predicted"/>
<dbReference type="Proteomes" id="UP001209570">
    <property type="component" value="Unassembled WGS sequence"/>
</dbReference>
<evidence type="ECO:0000313" key="2">
    <source>
        <dbReference type="EMBL" id="KAJ0398687.1"/>
    </source>
</evidence>
<accession>A0AAD5M0I5</accession>
<dbReference type="EMBL" id="JAKCXM010000207">
    <property type="protein sequence ID" value="KAJ0398687.1"/>
    <property type="molecule type" value="Genomic_DNA"/>
</dbReference>
<dbReference type="InterPro" id="IPR039635">
    <property type="entry name" value="ERMARD"/>
</dbReference>
<dbReference type="PANTHER" id="PTHR31701:SF2">
    <property type="entry name" value="ENDOPLASMIC RETICULUM MEMBRANE-ASSOCIATED RNA DEGRADATION PROTEIN"/>
    <property type="match status" value="1"/>
</dbReference>
<dbReference type="InterPro" id="IPR025209">
    <property type="entry name" value="DUF4209"/>
</dbReference>